<dbReference type="PANTHER" id="PTHR11662">
    <property type="entry name" value="SOLUTE CARRIER FAMILY 17"/>
    <property type="match status" value="1"/>
</dbReference>
<dbReference type="PANTHER" id="PTHR11662:SF456">
    <property type="entry name" value="VESICULAR GLUTAMATE TRANSPORTER, ISOFORM A"/>
    <property type="match status" value="1"/>
</dbReference>
<dbReference type="SUPFAM" id="SSF103473">
    <property type="entry name" value="MFS general substrate transporter"/>
    <property type="match status" value="1"/>
</dbReference>
<keyword evidence="3 5" id="KW-1133">Transmembrane helix</keyword>
<dbReference type="InterPro" id="IPR050382">
    <property type="entry name" value="MFS_Na/Anion_cotransporter"/>
</dbReference>
<feature type="transmembrane region" description="Helical" evidence="5">
    <location>
        <begin position="294"/>
        <end position="318"/>
    </location>
</feature>
<dbReference type="InterPro" id="IPR036259">
    <property type="entry name" value="MFS_trans_sf"/>
</dbReference>
<keyword evidence="4 5" id="KW-0472">Membrane</keyword>
<proteinExistence type="predicted"/>
<name>A0A8W8HZH3_MAGGI</name>
<evidence type="ECO:0000256" key="2">
    <source>
        <dbReference type="ARBA" id="ARBA00022692"/>
    </source>
</evidence>
<dbReference type="Pfam" id="PF07690">
    <property type="entry name" value="MFS_1"/>
    <property type="match status" value="1"/>
</dbReference>
<feature type="transmembrane region" description="Helical" evidence="5">
    <location>
        <begin position="130"/>
        <end position="150"/>
    </location>
</feature>
<feature type="domain" description="Major facilitator superfamily (MFS) profile" evidence="6">
    <location>
        <begin position="17"/>
        <end position="444"/>
    </location>
</feature>
<reference evidence="7" key="1">
    <citation type="submission" date="2022-08" db="UniProtKB">
        <authorList>
            <consortium name="EnsemblMetazoa"/>
        </authorList>
    </citation>
    <scope>IDENTIFICATION</scope>
    <source>
        <strain evidence="7">05x7-T-G4-1.051#20</strain>
    </source>
</reference>
<feature type="transmembrane region" description="Helical" evidence="5">
    <location>
        <begin position="386"/>
        <end position="406"/>
    </location>
</feature>
<dbReference type="Proteomes" id="UP000005408">
    <property type="component" value="Unassembled WGS sequence"/>
</dbReference>
<accession>A0A8W8HZH3</accession>
<evidence type="ECO:0000256" key="3">
    <source>
        <dbReference type="ARBA" id="ARBA00022989"/>
    </source>
</evidence>
<keyword evidence="8" id="KW-1185">Reference proteome</keyword>
<evidence type="ECO:0000313" key="7">
    <source>
        <dbReference type="EnsemblMetazoa" id="G11825.4:cds"/>
    </source>
</evidence>
<dbReference type="PROSITE" id="PS50850">
    <property type="entry name" value="MFS"/>
    <property type="match status" value="1"/>
</dbReference>
<organism evidence="7 8">
    <name type="scientific">Magallana gigas</name>
    <name type="common">Pacific oyster</name>
    <name type="synonym">Crassostrea gigas</name>
    <dbReference type="NCBI Taxonomy" id="29159"/>
    <lineage>
        <taxon>Eukaryota</taxon>
        <taxon>Metazoa</taxon>
        <taxon>Spiralia</taxon>
        <taxon>Lophotrochozoa</taxon>
        <taxon>Mollusca</taxon>
        <taxon>Bivalvia</taxon>
        <taxon>Autobranchia</taxon>
        <taxon>Pteriomorphia</taxon>
        <taxon>Ostreida</taxon>
        <taxon>Ostreoidea</taxon>
        <taxon>Ostreidae</taxon>
        <taxon>Magallana</taxon>
    </lineage>
</organism>
<evidence type="ECO:0000259" key="6">
    <source>
        <dbReference type="PROSITE" id="PS50850"/>
    </source>
</evidence>
<dbReference type="GO" id="GO:0030672">
    <property type="term" value="C:synaptic vesicle membrane"/>
    <property type="evidence" value="ECO:0007669"/>
    <property type="project" value="TreeGrafter"/>
</dbReference>
<evidence type="ECO:0000256" key="1">
    <source>
        <dbReference type="ARBA" id="ARBA00004141"/>
    </source>
</evidence>
<dbReference type="InterPro" id="IPR011701">
    <property type="entry name" value="MFS"/>
</dbReference>
<feature type="transmembrane region" description="Helical" evidence="5">
    <location>
        <begin position="162"/>
        <end position="187"/>
    </location>
</feature>
<dbReference type="EnsemblMetazoa" id="G11825.2">
    <property type="protein sequence ID" value="G11825.2:cds"/>
    <property type="gene ID" value="G11825"/>
</dbReference>
<evidence type="ECO:0000313" key="8">
    <source>
        <dbReference type="Proteomes" id="UP000005408"/>
    </source>
</evidence>
<feature type="transmembrane region" description="Helical" evidence="5">
    <location>
        <begin position="254"/>
        <end position="274"/>
    </location>
</feature>
<protein>
    <recommendedName>
        <fullName evidence="6">Major facilitator superfamily (MFS) profile domain-containing protein</fullName>
    </recommendedName>
</protein>
<comment type="subcellular location">
    <subcellularLocation>
        <location evidence="1">Membrane</location>
        <topology evidence="1">Multi-pass membrane protein</topology>
    </subcellularLocation>
</comment>
<dbReference type="GO" id="GO:0005313">
    <property type="term" value="F:L-glutamate transmembrane transporter activity"/>
    <property type="evidence" value="ECO:0007669"/>
    <property type="project" value="TreeGrafter"/>
</dbReference>
<sequence length="510" mass="56110">MAFLRRVYVVFLGFLGLLISIGFRSVFSMIMVHVVKSNQGEKEGLFGKCNVNGTARDLSVTYSVPDTQFFQSAYFFGSFLMQLPGGYLATRFSPRRVCGLSILISSVLMIVLPFPIQYTQNPAPVFIIRFLQGLVEGWSVPAMNGVISAWAPKSEKSRMVTFVYAGAYLSPALAMVLTGVSACWVSWNASLFLYGGLGVIWSFAWVCTIYDTPTLHPGLHRSETDVFSKEGANVSKGSQSVAQRIPWSKILRSLPVWAIIFGSFCRNWIFSMMITQVPQYFKDAFNKDIATIGFTAALPEVLMTIVTISGGVFIDKLIKHNLLSTSHGRKLAQCMGFGIEALCLIGLRFVETSEIALTLLSVGVGFSGLAISGYQVNPLDLAPQYVSILTGLSRLGTLGAILSTLVAGKLHQNNLQSWQNLFTIAGSIHLAGVLFYGIFASGERQPWAEPTETRPLLAPVDSVPEFSRDVLEEDVGDSKFSKSLFQPKRRRSILNDFDEDGNPSWFLNTI</sequence>
<dbReference type="EnsemblMetazoa" id="G11825.4">
    <property type="protein sequence ID" value="G11825.4:cds"/>
    <property type="gene ID" value="G11825"/>
</dbReference>
<dbReference type="GO" id="GO:0060076">
    <property type="term" value="C:excitatory synapse"/>
    <property type="evidence" value="ECO:0007669"/>
    <property type="project" value="TreeGrafter"/>
</dbReference>
<feature type="transmembrane region" description="Helical" evidence="5">
    <location>
        <begin position="355"/>
        <end position="374"/>
    </location>
</feature>
<dbReference type="OrthoDB" id="2985014at2759"/>
<dbReference type="FunFam" id="1.20.1250.20:FF:000532">
    <property type="entry name" value="SLC (SoLute Carrier) homolog"/>
    <property type="match status" value="1"/>
</dbReference>
<dbReference type="AlphaFoldDB" id="A0A8W8HZH3"/>
<dbReference type="OMA" id="NISKWAP"/>
<evidence type="ECO:0000256" key="5">
    <source>
        <dbReference type="SAM" id="Phobius"/>
    </source>
</evidence>
<dbReference type="GO" id="GO:0050803">
    <property type="term" value="P:regulation of synapse structure or activity"/>
    <property type="evidence" value="ECO:0007669"/>
    <property type="project" value="TreeGrafter"/>
</dbReference>
<feature type="transmembrane region" description="Helical" evidence="5">
    <location>
        <begin position="69"/>
        <end position="90"/>
    </location>
</feature>
<keyword evidence="2 5" id="KW-0812">Transmembrane</keyword>
<dbReference type="GO" id="GO:0005326">
    <property type="term" value="F:neurotransmitter transmembrane transporter activity"/>
    <property type="evidence" value="ECO:0007669"/>
    <property type="project" value="TreeGrafter"/>
</dbReference>
<feature type="transmembrane region" description="Helical" evidence="5">
    <location>
        <begin position="97"/>
        <end position="118"/>
    </location>
</feature>
<dbReference type="Gene3D" id="1.20.1250.20">
    <property type="entry name" value="MFS general substrate transporter like domains"/>
    <property type="match status" value="2"/>
</dbReference>
<dbReference type="GO" id="GO:0098700">
    <property type="term" value="P:neurotransmitter loading into synaptic vesicle"/>
    <property type="evidence" value="ECO:0007669"/>
    <property type="project" value="TreeGrafter"/>
</dbReference>
<feature type="transmembrane region" description="Helical" evidence="5">
    <location>
        <begin position="193"/>
        <end position="212"/>
    </location>
</feature>
<evidence type="ECO:0000256" key="4">
    <source>
        <dbReference type="ARBA" id="ARBA00023136"/>
    </source>
</evidence>
<dbReference type="InterPro" id="IPR020846">
    <property type="entry name" value="MFS_dom"/>
</dbReference>
<feature type="transmembrane region" description="Helical" evidence="5">
    <location>
        <begin position="7"/>
        <end position="27"/>
    </location>
</feature>
<dbReference type="GO" id="GO:0035249">
    <property type="term" value="P:synaptic transmission, glutamatergic"/>
    <property type="evidence" value="ECO:0007669"/>
    <property type="project" value="TreeGrafter"/>
</dbReference>
<feature type="transmembrane region" description="Helical" evidence="5">
    <location>
        <begin position="418"/>
        <end position="439"/>
    </location>
</feature>